<dbReference type="InterPro" id="IPR025657">
    <property type="entry name" value="RadC_JAB"/>
</dbReference>
<evidence type="ECO:0000256" key="4">
    <source>
        <dbReference type="ARBA" id="ARBA00022833"/>
    </source>
</evidence>
<dbReference type="Gene3D" id="3.40.140.10">
    <property type="entry name" value="Cytidine Deaminase, domain 2"/>
    <property type="match status" value="1"/>
</dbReference>
<dbReference type="PANTHER" id="PTHR30471:SF3">
    <property type="entry name" value="UPF0758 PROTEIN YEES-RELATED"/>
    <property type="match status" value="1"/>
</dbReference>
<evidence type="ECO:0000313" key="7">
    <source>
        <dbReference type="EMBL" id="SPS05233.1"/>
    </source>
</evidence>
<dbReference type="InterPro" id="IPR001405">
    <property type="entry name" value="UPF0758"/>
</dbReference>
<dbReference type="InterPro" id="IPR020891">
    <property type="entry name" value="UPF0758_CS"/>
</dbReference>
<keyword evidence="2" id="KW-0479">Metal-binding</keyword>
<evidence type="ECO:0000256" key="3">
    <source>
        <dbReference type="ARBA" id="ARBA00022801"/>
    </source>
</evidence>
<keyword evidence="3" id="KW-0378">Hydrolase</keyword>
<feature type="domain" description="MPN" evidence="6">
    <location>
        <begin position="65"/>
        <end position="187"/>
    </location>
</feature>
<evidence type="ECO:0000256" key="5">
    <source>
        <dbReference type="ARBA" id="ARBA00023049"/>
    </source>
</evidence>
<reference evidence="7" key="1">
    <citation type="submission" date="2018-05" db="EMBL/GenBank/DDBJ databases">
        <authorList>
            <person name="Lanie J.A."/>
            <person name="Ng W.-L."/>
            <person name="Kazmierczak K.M."/>
            <person name="Andrzejewski T.M."/>
            <person name="Davidsen T.M."/>
            <person name="Wayne K.J."/>
            <person name="Tettelin H."/>
            <person name="Glass J.I."/>
            <person name="Rusch D."/>
            <person name="Podicherti R."/>
            <person name="Tsui H.-C.T."/>
            <person name="Winkler M.E."/>
        </authorList>
    </citation>
    <scope>NUCLEOTIDE SEQUENCE</scope>
    <source>
        <strain evidence="7">KNB</strain>
    </source>
</reference>
<dbReference type="NCBIfam" id="TIGR00608">
    <property type="entry name" value="radc"/>
    <property type="match status" value="1"/>
</dbReference>
<protein>
    <recommendedName>
        <fullName evidence="6">MPN domain-containing protein</fullName>
    </recommendedName>
</protein>
<organism evidence="7">
    <name type="scientific">Candidatus Nitrotoga fabula</name>
    <dbReference type="NCBI Taxonomy" id="2182327"/>
    <lineage>
        <taxon>Bacteria</taxon>
        <taxon>Pseudomonadati</taxon>
        <taxon>Pseudomonadota</taxon>
        <taxon>Betaproteobacteria</taxon>
        <taxon>Nitrosomonadales</taxon>
        <taxon>Gallionellaceae</taxon>
        <taxon>Candidatus Nitrotoga</taxon>
    </lineage>
</organism>
<dbReference type="SUPFAM" id="SSF102712">
    <property type="entry name" value="JAB1/MPN domain"/>
    <property type="match status" value="1"/>
</dbReference>
<keyword evidence="5" id="KW-0482">Metalloprotease</keyword>
<accession>A0A2X0QSY8</accession>
<gene>
    <name evidence="7" type="ORF">NITFAB_0822</name>
</gene>
<proteinExistence type="predicted"/>
<dbReference type="PANTHER" id="PTHR30471">
    <property type="entry name" value="DNA REPAIR PROTEIN RADC"/>
    <property type="match status" value="1"/>
</dbReference>
<evidence type="ECO:0000256" key="2">
    <source>
        <dbReference type="ARBA" id="ARBA00022723"/>
    </source>
</evidence>
<dbReference type="PROSITE" id="PS01302">
    <property type="entry name" value="UPF0758"/>
    <property type="match status" value="1"/>
</dbReference>
<keyword evidence="1" id="KW-0645">Protease</keyword>
<keyword evidence="4" id="KW-0862">Zinc</keyword>
<dbReference type="PROSITE" id="PS50249">
    <property type="entry name" value="MPN"/>
    <property type="match status" value="1"/>
</dbReference>
<dbReference type="EMBL" id="LS423452">
    <property type="protein sequence ID" value="SPS05233.1"/>
    <property type="molecule type" value="Genomic_DNA"/>
</dbReference>
<dbReference type="GO" id="GO:0006508">
    <property type="term" value="P:proteolysis"/>
    <property type="evidence" value="ECO:0007669"/>
    <property type="project" value="UniProtKB-KW"/>
</dbReference>
<dbReference type="CDD" id="cd08071">
    <property type="entry name" value="MPN_DUF2466"/>
    <property type="match status" value="1"/>
</dbReference>
<dbReference type="Pfam" id="PF04002">
    <property type="entry name" value="RadC"/>
    <property type="match status" value="1"/>
</dbReference>
<dbReference type="InterPro" id="IPR037518">
    <property type="entry name" value="MPN"/>
</dbReference>
<dbReference type="AlphaFoldDB" id="A0A2X0QSY8"/>
<evidence type="ECO:0000259" key="6">
    <source>
        <dbReference type="PROSITE" id="PS50249"/>
    </source>
</evidence>
<dbReference type="GO" id="GO:0008237">
    <property type="term" value="F:metallopeptidase activity"/>
    <property type="evidence" value="ECO:0007669"/>
    <property type="project" value="UniProtKB-KW"/>
</dbReference>
<evidence type="ECO:0000256" key="1">
    <source>
        <dbReference type="ARBA" id="ARBA00022670"/>
    </source>
</evidence>
<dbReference type="GO" id="GO:0046872">
    <property type="term" value="F:metal ion binding"/>
    <property type="evidence" value="ECO:0007669"/>
    <property type="project" value="UniProtKB-KW"/>
</dbReference>
<name>A0A2X0QSY8_9PROT</name>
<sequence length="187" mass="20971">MEPTKMSDQELIARIIGTKTATKLYQGRLTPLMLGKDGQQPHPKLAVSLELTRRLMREEIYHGPALVSTRDVSAYLIAHFLGRQYESFVVIFLDNQHRIITIDEMFRGTINSSHVYPREVVQAALKHNAAACIFAHNHPSGLAEPSRCDENLTENLKRVLALVDVRVLDHFVVGGEVATSFAERGLL</sequence>